<feature type="coiled-coil region" evidence="8">
    <location>
        <begin position="236"/>
        <end position="270"/>
    </location>
</feature>
<comment type="subcellular location">
    <subcellularLocation>
        <location evidence="1">Membrane</location>
        <topology evidence="1">Multi-pass membrane protein</topology>
    </subcellularLocation>
</comment>
<keyword evidence="5 9" id="KW-1133">Transmembrane helix</keyword>
<evidence type="ECO:0000256" key="6">
    <source>
        <dbReference type="ARBA" id="ARBA00023065"/>
    </source>
</evidence>
<dbReference type="PANTHER" id="PTHR11629">
    <property type="entry name" value="VACUOLAR PROTON ATPASES"/>
    <property type="match status" value="1"/>
</dbReference>
<feature type="transmembrane region" description="Helical" evidence="9">
    <location>
        <begin position="447"/>
        <end position="468"/>
    </location>
</feature>
<evidence type="ECO:0000256" key="1">
    <source>
        <dbReference type="ARBA" id="ARBA00004141"/>
    </source>
</evidence>
<evidence type="ECO:0000256" key="5">
    <source>
        <dbReference type="ARBA" id="ARBA00022989"/>
    </source>
</evidence>
<dbReference type="GO" id="GO:0033179">
    <property type="term" value="C:proton-transporting V-type ATPase, V0 domain"/>
    <property type="evidence" value="ECO:0007669"/>
    <property type="project" value="InterPro"/>
</dbReference>
<keyword evidence="8" id="KW-0175">Coiled coil</keyword>
<evidence type="ECO:0000256" key="8">
    <source>
        <dbReference type="SAM" id="Coils"/>
    </source>
</evidence>
<feature type="transmembrane region" description="Helical" evidence="9">
    <location>
        <begin position="408"/>
        <end position="427"/>
    </location>
</feature>
<evidence type="ECO:0000313" key="11">
    <source>
        <dbReference type="Proteomes" id="UP001142078"/>
    </source>
</evidence>
<evidence type="ECO:0000256" key="4">
    <source>
        <dbReference type="ARBA" id="ARBA00022692"/>
    </source>
</evidence>
<comment type="similarity">
    <text evidence="2">Belongs to the V-ATPase 116 kDa subunit family.</text>
</comment>
<sequence length="651" mass="74366">MAIEKMSMMNIVGDIKTVDEVLKDLILLENISLVNSLAQIEEDSFMFNVKDENVEKIVDLNFISSFSKDKECEDCLKKVEELNKIFKGEIYLDKNSLKEDYNFKDSIKSFQSIYEEITSMYNKLLNLKDGLSKIDKFYSNFMYLKDTEVYIEDLRNLKYFNYVFGVLTKEDRLKLKKNYENILAVVFHTGSGDNGEVYLIIYPSSLEEETTRILKSLNFNRIDIPEEFSGTPDEIVRDLNKKKVEVKKKIEEVESKLEDLKRKNIVKVQKFLGKFQMAEKIKEAKEYMAHSDHFFYLSAWTPIKDKNKIEEVLSKYEGLLTVFKSEEEISKSKIPTKLRNNKIFKPFETLVKMYGTPSYNELDPTPFLSITYMLLFGAMFGDLGQGLILLLGGYVLSKKKGNKIFGSLISRLGISSMVFGTLYGAFFGFEDIIPALLIRPFENIDTVLKAAIVAGIFLIFISYIYSILNSIKRKDLKNGLFGKDGVVGFMFYITLLLLLGEVVLKRTIIPKTVGVVLSIAFIALMILKEPLSNLILGKKPLYTEDVSSYYIESSFSILETLLSMLSGTVSFIRVGAFALTHVGLFIAFQTIGKMIGTQIGNVIVLVLGNIIIIGLEGLIVFIQGLRLQYYELFSRYYEGEGIEFKPIKIDR</sequence>
<evidence type="ECO:0000256" key="3">
    <source>
        <dbReference type="ARBA" id="ARBA00022448"/>
    </source>
</evidence>
<protein>
    <recommendedName>
        <fullName evidence="12">V-type ATP synthase subunit I</fullName>
    </recommendedName>
</protein>
<dbReference type="GO" id="GO:0007035">
    <property type="term" value="P:vacuolar acidification"/>
    <property type="evidence" value="ECO:0007669"/>
    <property type="project" value="TreeGrafter"/>
</dbReference>
<feature type="transmembrane region" description="Helical" evidence="9">
    <location>
        <begin position="508"/>
        <end position="527"/>
    </location>
</feature>
<feature type="transmembrane region" description="Helical" evidence="9">
    <location>
        <begin position="603"/>
        <end position="625"/>
    </location>
</feature>
<dbReference type="GO" id="GO:0016471">
    <property type="term" value="C:vacuolar proton-transporting V-type ATPase complex"/>
    <property type="evidence" value="ECO:0007669"/>
    <property type="project" value="TreeGrafter"/>
</dbReference>
<evidence type="ECO:0000313" key="10">
    <source>
        <dbReference type="EMBL" id="MCR2044322.1"/>
    </source>
</evidence>
<dbReference type="EMBL" id="JANJZL010000005">
    <property type="protein sequence ID" value="MCR2044322.1"/>
    <property type="molecule type" value="Genomic_DNA"/>
</dbReference>
<dbReference type="GO" id="GO:0051117">
    <property type="term" value="F:ATPase binding"/>
    <property type="evidence" value="ECO:0007669"/>
    <property type="project" value="TreeGrafter"/>
</dbReference>
<accession>A0A9X2MJJ4</accession>
<keyword evidence="6" id="KW-0406">Ion transport</keyword>
<dbReference type="GO" id="GO:0046961">
    <property type="term" value="F:proton-transporting ATPase activity, rotational mechanism"/>
    <property type="evidence" value="ECO:0007669"/>
    <property type="project" value="InterPro"/>
</dbReference>
<feature type="transmembrane region" description="Helical" evidence="9">
    <location>
        <begin position="480"/>
        <end position="502"/>
    </location>
</feature>
<name>A0A9X2MJJ4_9FIRM</name>
<gene>
    <name evidence="10" type="ORF">NSA23_09340</name>
</gene>
<dbReference type="InterPro" id="IPR002490">
    <property type="entry name" value="V-ATPase_116kDa_su"/>
</dbReference>
<dbReference type="Proteomes" id="UP001142078">
    <property type="component" value="Unassembled WGS sequence"/>
</dbReference>
<keyword evidence="3" id="KW-0813">Transport</keyword>
<keyword evidence="4 9" id="KW-0812">Transmembrane</keyword>
<dbReference type="RefSeq" id="WP_257490461.1">
    <property type="nucleotide sequence ID" value="NZ_JANJZL010000005.1"/>
</dbReference>
<dbReference type="PANTHER" id="PTHR11629:SF63">
    <property type="entry name" value="V-TYPE PROTON ATPASE SUBUNIT A"/>
    <property type="match status" value="1"/>
</dbReference>
<dbReference type="AlphaFoldDB" id="A0A9X2MJJ4"/>
<evidence type="ECO:0000256" key="7">
    <source>
        <dbReference type="ARBA" id="ARBA00023136"/>
    </source>
</evidence>
<keyword evidence="11" id="KW-1185">Reference proteome</keyword>
<feature type="transmembrane region" description="Helical" evidence="9">
    <location>
        <begin position="372"/>
        <end position="396"/>
    </location>
</feature>
<evidence type="ECO:0008006" key="12">
    <source>
        <dbReference type="Google" id="ProtNLM"/>
    </source>
</evidence>
<evidence type="ECO:0000256" key="9">
    <source>
        <dbReference type="SAM" id="Phobius"/>
    </source>
</evidence>
<reference evidence="10" key="1">
    <citation type="submission" date="2022-07" db="EMBL/GenBank/DDBJ databases">
        <title>Enhanced cultured diversity of the mouse gut microbiota enables custom-made synthetic communities.</title>
        <authorList>
            <person name="Afrizal A."/>
        </authorList>
    </citation>
    <scope>NUCLEOTIDE SEQUENCE</scope>
    <source>
        <strain evidence="10">DSM 29482</strain>
    </source>
</reference>
<feature type="transmembrane region" description="Helical" evidence="9">
    <location>
        <begin position="571"/>
        <end position="591"/>
    </location>
</feature>
<organism evidence="10 11">
    <name type="scientific">Anaerosalibacter massiliensis</name>
    <dbReference type="NCBI Taxonomy" id="1347392"/>
    <lineage>
        <taxon>Bacteria</taxon>
        <taxon>Bacillati</taxon>
        <taxon>Bacillota</taxon>
        <taxon>Tissierellia</taxon>
        <taxon>Tissierellales</taxon>
        <taxon>Sporanaerobacteraceae</taxon>
        <taxon>Anaerosalibacter</taxon>
    </lineage>
</organism>
<keyword evidence="7 9" id="KW-0472">Membrane</keyword>
<dbReference type="Pfam" id="PF01496">
    <property type="entry name" value="V_ATPase_I"/>
    <property type="match status" value="2"/>
</dbReference>
<proteinExistence type="inferred from homology"/>
<comment type="caution">
    <text evidence="10">The sequence shown here is derived from an EMBL/GenBank/DDBJ whole genome shotgun (WGS) entry which is preliminary data.</text>
</comment>
<evidence type="ECO:0000256" key="2">
    <source>
        <dbReference type="ARBA" id="ARBA00009904"/>
    </source>
</evidence>